<dbReference type="PANTHER" id="PTHR10039">
    <property type="entry name" value="AMELOGENIN"/>
    <property type="match status" value="1"/>
</dbReference>
<name>A0ABR3YPG7_9PEZI</name>
<dbReference type="Proteomes" id="UP001583186">
    <property type="component" value="Unassembled WGS sequence"/>
</dbReference>
<comment type="caution">
    <text evidence="1">The sequence shown here is derived from an EMBL/GenBank/DDBJ whole genome shotgun (WGS) entry which is preliminary data.</text>
</comment>
<protein>
    <submittedName>
        <fullName evidence="1">Uncharacterized protein</fullName>
    </submittedName>
</protein>
<dbReference type="PANTHER" id="PTHR10039:SF10">
    <property type="entry name" value="NACHT DOMAIN-CONTAINING PROTEIN"/>
    <property type="match status" value="1"/>
</dbReference>
<keyword evidence="2" id="KW-1185">Reference proteome</keyword>
<gene>
    <name evidence="1" type="ORF">Sste5346_008360</name>
</gene>
<dbReference type="EMBL" id="JAWCUI010000064">
    <property type="protein sequence ID" value="KAL1890206.1"/>
    <property type="molecule type" value="Genomic_DNA"/>
</dbReference>
<sequence>METFLENIPQPGQLSELYASLFSRYTANDPENQMLAAMALEILAITRRPMSVLELAWAVAMGVAPDGVSTIAALAQLVDYQRLLGLIQPFIARVDFNDMNKRQVRLVHNSARDFVLSGWAMASLDGQELPTTATTRELRVDQRTASLEAALLNICVRYLLLADVDQLELFSDEQLAIEELLHDFDPFSENKEQVQYDPHCSWEVWEEDMKHYDPAERGFGELFVYASCHWIDHLGVIRTELPPGSIELLCKKGSTRLQNWINQNCRPGCTIKSRFTFDSSLYDPLGITSLYGSHITFQYMLENADFDSGYYFSDTAMKAADQIFKWGDLSRIIMLFTQSKAGHQLWHVGFFQLVMQYWSVSKRQLQGQDWDAIFDLVDCVLDDMVHDGWGNELLCLASGSGCMPIVQRLIGAAQHKADLREELLRDCQRQSQ</sequence>
<feature type="non-terminal residue" evidence="1">
    <location>
        <position position="432"/>
    </location>
</feature>
<accession>A0ABR3YPG7</accession>
<reference evidence="1 2" key="1">
    <citation type="journal article" date="2024" name="IMA Fungus">
        <title>IMA Genome - F19 : A genome assembly and annotation guide to empower mycologists, including annotated draft genome sequences of Ceratocystis pirilliformis, Diaporthe australafricana, Fusarium ophioides, Paecilomyces lecythidis, and Sporothrix stenoceras.</title>
        <authorList>
            <person name="Aylward J."/>
            <person name="Wilson A.M."/>
            <person name="Visagie C.M."/>
            <person name="Spraker J."/>
            <person name="Barnes I."/>
            <person name="Buitendag C."/>
            <person name="Ceriani C."/>
            <person name="Del Mar Angel L."/>
            <person name="du Plessis D."/>
            <person name="Fuchs T."/>
            <person name="Gasser K."/>
            <person name="Kramer D."/>
            <person name="Li W."/>
            <person name="Munsamy K."/>
            <person name="Piso A."/>
            <person name="Price J.L."/>
            <person name="Sonnekus B."/>
            <person name="Thomas C."/>
            <person name="van der Nest A."/>
            <person name="van Dijk A."/>
            <person name="van Heerden A."/>
            <person name="van Vuuren N."/>
            <person name="Yilmaz N."/>
            <person name="Duong T.A."/>
            <person name="van der Merwe N.A."/>
            <person name="Wingfield M.J."/>
            <person name="Wingfield B.D."/>
        </authorList>
    </citation>
    <scope>NUCLEOTIDE SEQUENCE [LARGE SCALE GENOMIC DNA]</scope>
    <source>
        <strain evidence="1 2">CMW 5346</strain>
    </source>
</reference>
<organism evidence="1 2">
    <name type="scientific">Sporothrix stenoceras</name>
    <dbReference type="NCBI Taxonomy" id="5173"/>
    <lineage>
        <taxon>Eukaryota</taxon>
        <taxon>Fungi</taxon>
        <taxon>Dikarya</taxon>
        <taxon>Ascomycota</taxon>
        <taxon>Pezizomycotina</taxon>
        <taxon>Sordariomycetes</taxon>
        <taxon>Sordariomycetidae</taxon>
        <taxon>Ophiostomatales</taxon>
        <taxon>Ophiostomataceae</taxon>
        <taxon>Sporothrix</taxon>
    </lineage>
</organism>
<evidence type="ECO:0000313" key="2">
    <source>
        <dbReference type="Proteomes" id="UP001583186"/>
    </source>
</evidence>
<evidence type="ECO:0000313" key="1">
    <source>
        <dbReference type="EMBL" id="KAL1890206.1"/>
    </source>
</evidence>
<proteinExistence type="predicted"/>